<keyword evidence="13" id="KW-1185">Reference proteome</keyword>
<evidence type="ECO:0000256" key="9">
    <source>
        <dbReference type="SAM" id="SignalP"/>
    </source>
</evidence>
<dbReference type="Proteomes" id="UP000515159">
    <property type="component" value="Chromosome 3"/>
</dbReference>
<dbReference type="GeneID" id="117357576"/>
<dbReference type="KEGG" id="gsh:117357576"/>
<dbReference type="InterPro" id="IPR009048">
    <property type="entry name" value="A-macroglobulin_rcpt-bd"/>
</dbReference>
<dbReference type="GO" id="GO:0004867">
    <property type="term" value="F:serine-type endopeptidase inhibitor activity"/>
    <property type="evidence" value="ECO:0007669"/>
    <property type="project" value="UniProtKB-KW"/>
</dbReference>
<evidence type="ECO:0000256" key="6">
    <source>
        <dbReference type="ARBA" id="ARBA00023157"/>
    </source>
</evidence>
<dbReference type="Gene3D" id="2.20.130.20">
    <property type="match status" value="1"/>
</dbReference>
<dbReference type="PANTHER" id="PTHR11412:SF136">
    <property type="entry name" value="CD109 ANTIGEN"/>
    <property type="match status" value="1"/>
</dbReference>
<dbReference type="InterPro" id="IPR041813">
    <property type="entry name" value="A2M_TED"/>
</dbReference>
<dbReference type="FunFam" id="2.60.40.1930:FF:000001">
    <property type="entry name" value="CD109 isoform 3"/>
    <property type="match status" value="1"/>
</dbReference>
<keyword evidence="4" id="KW-0722">Serine protease inhibitor</keyword>
<dbReference type="Gene3D" id="1.50.10.20">
    <property type="match status" value="1"/>
</dbReference>
<dbReference type="InterPro" id="IPR036595">
    <property type="entry name" value="A-macroglobulin_rcpt-bd_sf"/>
</dbReference>
<feature type="domain" description="Alpha-macroglobulin receptor-binding" evidence="12">
    <location>
        <begin position="1293"/>
        <end position="1377"/>
    </location>
</feature>
<dbReference type="GO" id="GO:0005615">
    <property type="term" value="C:extracellular space"/>
    <property type="evidence" value="ECO:0007669"/>
    <property type="project" value="InterPro"/>
</dbReference>
<name>A0A6P8R2T3_GEOSA</name>
<evidence type="ECO:0000259" key="11">
    <source>
        <dbReference type="SMART" id="SM01360"/>
    </source>
</evidence>
<evidence type="ECO:0000259" key="12">
    <source>
        <dbReference type="SMART" id="SM01361"/>
    </source>
</evidence>
<dbReference type="PANTHER" id="PTHR11412">
    <property type="entry name" value="MACROGLOBULIN / COMPLEMENT"/>
    <property type="match status" value="1"/>
</dbReference>
<keyword evidence="2" id="KW-0646">Protease inhibitor</keyword>
<dbReference type="InterPro" id="IPR047565">
    <property type="entry name" value="Alpha-macroglob_thiol-ester_cl"/>
</dbReference>
<dbReference type="Gene3D" id="6.20.50.160">
    <property type="match status" value="1"/>
</dbReference>
<comment type="similarity">
    <text evidence="1">Belongs to the protease inhibitor I39 (alpha-2-macroglobulin) family.</text>
</comment>
<dbReference type="SMART" id="SM01360">
    <property type="entry name" value="A2M"/>
    <property type="match status" value="1"/>
</dbReference>
<dbReference type="SMART" id="SM01359">
    <property type="entry name" value="A2M_N_2"/>
    <property type="match status" value="1"/>
</dbReference>
<evidence type="ECO:0000313" key="14">
    <source>
        <dbReference type="RefSeq" id="XP_033794268.1"/>
    </source>
</evidence>
<organism evidence="13 14">
    <name type="scientific">Geotrypetes seraphini</name>
    <name type="common">Gaboon caecilian</name>
    <name type="synonym">Caecilia seraphini</name>
    <dbReference type="NCBI Taxonomy" id="260995"/>
    <lineage>
        <taxon>Eukaryota</taxon>
        <taxon>Metazoa</taxon>
        <taxon>Chordata</taxon>
        <taxon>Craniata</taxon>
        <taxon>Vertebrata</taxon>
        <taxon>Euteleostomi</taxon>
        <taxon>Amphibia</taxon>
        <taxon>Gymnophiona</taxon>
        <taxon>Geotrypetes</taxon>
    </lineage>
</organism>
<evidence type="ECO:0000256" key="4">
    <source>
        <dbReference type="ARBA" id="ARBA00022900"/>
    </source>
</evidence>
<dbReference type="InterPro" id="IPR050473">
    <property type="entry name" value="A2M/Complement_sys"/>
</dbReference>
<dbReference type="Gene3D" id="2.60.120.1540">
    <property type="match status" value="1"/>
</dbReference>
<dbReference type="SMART" id="SM01419">
    <property type="entry name" value="Thiol-ester_cl"/>
    <property type="match status" value="1"/>
</dbReference>
<dbReference type="InterPro" id="IPR001599">
    <property type="entry name" value="Macroglobln_a2"/>
</dbReference>
<dbReference type="SMART" id="SM01361">
    <property type="entry name" value="A2M_recep"/>
    <property type="match status" value="1"/>
</dbReference>
<proteinExistence type="inferred from homology"/>
<dbReference type="Pfam" id="PF00207">
    <property type="entry name" value="A2M"/>
    <property type="match status" value="1"/>
</dbReference>
<evidence type="ECO:0000256" key="3">
    <source>
        <dbReference type="ARBA" id="ARBA00022729"/>
    </source>
</evidence>
<dbReference type="SUPFAM" id="SSF81296">
    <property type="entry name" value="E set domains"/>
    <property type="match status" value="1"/>
</dbReference>
<dbReference type="InterPro" id="IPR019742">
    <property type="entry name" value="MacrogloblnA2_CS"/>
</dbReference>
<feature type="domain" description="Alpha-2-macroglobulin" evidence="11">
    <location>
        <begin position="669"/>
        <end position="760"/>
    </location>
</feature>
<dbReference type="InterPro" id="IPR011625">
    <property type="entry name" value="A2M_N_BRD"/>
</dbReference>
<dbReference type="Gene3D" id="2.60.40.1930">
    <property type="match status" value="3"/>
</dbReference>
<evidence type="ECO:0000259" key="10">
    <source>
        <dbReference type="SMART" id="SM01359"/>
    </source>
</evidence>
<dbReference type="OrthoDB" id="9998011at2759"/>
<dbReference type="CDD" id="cd02897">
    <property type="entry name" value="A2M_2"/>
    <property type="match status" value="1"/>
</dbReference>
<accession>A0A6P8R2T3</accession>
<keyword evidence="8" id="KW-0472">Membrane</keyword>
<protein>
    <submittedName>
        <fullName evidence="14">CD109 antigen-like</fullName>
    </submittedName>
</protein>
<dbReference type="InterPro" id="IPR002890">
    <property type="entry name" value="MG2"/>
</dbReference>
<dbReference type="Gene3D" id="2.60.40.690">
    <property type="entry name" value="Alpha-macroglobulin, receptor-binding domain"/>
    <property type="match status" value="1"/>
</dbReference>
<feature type="domain" description="Alpha-2-macroglobulin bait region" evidence="10">
    <location>
        <begin position="467"/>
        <end position="598"/>
    </location>
</feature>
<sequence length="1444" mass="161374">MLLFWCLLVKQCALFLLFSSTCTARPSYYIIAPSLLRPGINSSLAIHWFGANNSEINVTATVFSEMKSLVQAQGTFKKDMIGILTLPALPMDSVPFIYSVSVTGSAQNKLLFNNSATGNHLESMSIFIQTDKSVYRPGQVIKIRIICMYQDLKPFHGQADIYIRDPSGNLIQQWLNVMTNRGVISKEFRLSDNTPLGEWKITANTKERFRSTEKPFTVTEYGLPGFEVTVTSPYVYVASKQGDLTGTVTAKYISGKKVKGNVTITLRLLNAYYAKEAFLNKTYEISGAVNFSFSYEEMNPVVQRYFSINMTEIISTKMNITALVTDAVTGVTMNQTSYFSIEDSVYAIIFYETSPIRPPFNYTGKVKIFRHDFQPLTQEDRSKKLIIQIIQFNESYGIPTRSLASSPADGTGTTEIQEYFLPENGIFDIQIPMQETTRRISLQVSYQNTTKHFDSMNYFWPRQNAYIFLHIPDPIVLVGSSFELSIDTSEETKEIYYVVSGIGTVLAAGKKNTSTFSLTPASSWAPTAVITVYFIQRNGEVIRSSRTVLVKDFFRNQVHVSWSKNTAKPAENVTLSAKVGESNSLVGFLVVDKKEKLLGYRNDITVFSIQNEFIRNYNQENRMIMMTDSPFFNQEEVLYYPFDILQETEFDIFNQFLSLSTMGTNFVDTWLWIETNTSSTTSTDLQVTVPDSSNTWVATAFVVSEELGFGLTSELAEIQVYHPLFFSLNLPYSVIRGEQFLVEVVLFNNLPKTLEVLVTLEPSDSFSIISPSNGTNTVPNERKAILPMQDGTTLYVPVKPKQLGEIPIKVRATSPGNFDAITRTVIVRVRPEGIQQFYSQSVLLEALGNVSKTVSQNLTFVFPNNVVKGSEQAYITVIGDVLGPSIEGLHSLIRMPYGCGEQIMINFAPSIYALKYLSATNQANERITNMAISFMEQGYQKELTYMRSDGSFSAFGNSDQSGSTWLSAFVLRCFLQAPPSVFIDPDVISRVTQWLVRFQDASTGQFTEPGRVIHTELQGGQNGPVTLTAYIVTSLLEDEFYRNTYASQVTKAVQFLEEKLAQGINSNYTLSVVAYALSLANSTQAGLALNQLTGRAETRAETKFWSSPTSGLSNYWQPSSSDIETASYALLSHFQQNRITEGIPIMKWLSQQRNNLGGYSTTQDTIMALQALSQFATLYSVSNDSMTISVTGPGSSLQKIFQINAQNLLVLQKHQLNIFQPFAITVMAVGNGFAIFQLNILYNIIPAARQRRNVDNTEAFGLDVNVKDSRSDIDHITVTICTRYISSESRNQSGMAIMEIEFLSGFQLNRNEIMENELIKKVETENDKVNLYFDSINGTQICVLVPMVRVAKVAGAQDAMVSVTDYYEPRRKATRLYSSPILKNISSCDFCGFDCGLCKSNVATQGGVTVTTSASPALTPHLGPLLIFSLIAVLHQYFTLKHYI</sequence>
<keyword evidence="7" id="KW-0325">Glycoprotein</keyword>
<dbReference type="SUPFAM" id="SSF49410">
    <property type="entry name" value="Alpha-macroglobulin receptor domain"/>
    <property type="match status" value="1"/>
</dbReference>
<evidence type="ECO:0000256" key="5">
    <source>
        <dbReference type="ARBA" id="ARBA00022966"/>
    </source>
</evidence>
<dbReference type="Pfam" id="PF07703">
    <property type="entry name" value="A2M_BRD"/>
    <property type="match status" value="1"/>
</dbReference>
<dbReference type="PROSITE" id="PS00477">
    <property type="entry name" value="ALPHA_2_MACROGLOBULIN"/>
    <property type="match status" value="1"/>
</dbReference>
<dbReference type="Pfam" id="PF17791">
    <property type="entry name" value="MG3"/>
    <property type="match status" value="1"/>
</dbReference>
<dbReference type="InterPro" id="IPR041555">
    <property type="entry name" value="MG3"/>
</dbReference>
<dbReference type="SUPFAM" id="SSF48239">
    <property type="entry name" value="Terpenoid cyclases/Protein prenyltransferases"/>
    <property type="match status" value="1"/>
</dbReference>
<dbReference type="FunFam" id="1.50.10.20:FF:000001">
    <property type="entry name" value="CD109 isoform 1"/>
    <property type="match status" value="1"/>
</dbReference>
<dbReference type="Gene3D" id="2.60.40.10">
    <property type="entry name" value="Immunoglobulins"/>
    <property type="match status" value="2"/>
</dbReference>
<dbReference type="InParanoid" id="A0A6P8R2T3"/>
<dbReference type="Pfam" id="PF07678">
    <property type="entry name" value="TED_complement"/>
    <property type="match status" value="1"/>
</dbReference>
<evidence type="ECO:0000256" key="8">
    <source>
        <dbReference type="SAM" id="Phobius"/>
    </source>
</evidence>
<dbReference type="Gene3D" id="2.60.40.1940">
    <property type="match status" value="1"/>
</dbReference>
<evidence type="ECO:0000256" key="7">
    <source>
        <dbReference type="ARBA" id="ARBA00023180"/>
    </source>
</evidence>
<dbReference type="Pfam" id="PF01835">
    <property type="entry name" value="MG2"/>
    <property type="match status" value="1"/>
</dbReference>
<dbReference type="RefSeq" id="XP_033794268.1">
    <property type="nucleotide sequence ID" value="XM_033938377.1"/>
</dbReference>
<dbReference type="InterPro" id="IPR014756">
    <property type="entry name" value="Ig_E-set"/>
</dbReference>
<dbReference type="InterPro" id="IPR013783">
    <property type="entry name" value="Ig-like_fold"/>
</dbReference>
<dbReference type="Pfam" id="PF07677">
    <property type="entry name" value="A2M_recep"/>
    <property type="match status" value="1"/>
</dbReference>
<keyword evidence="5" id="KW-0882">Thioester bond</keyword>
<reference evidence="14" key="1">
    <citation type="submission" date="2025-08" db="UniProtKB">
        <authorList>
            <consortium name="RefSeq"/>
        </authorList>
    </citation>
    <scope>IDENTIFICATION</scope>
</reference>
<feature type="chain" id="PRO_5027686307" evidence="9">
    <location>
        <begin position="25"/>
        <end position="1444"/>
    </location>
</feature>
<evidence type="ECO:0000313" key="13">
    <source>
        <dbReference type="Proteomes" id="UP000515159"/>
    </source>
</evidence>
<feature type="transmembrane region" description="Helical" evidence="8">
    <location>
        <begin position="1222"/>
        <end position="1242"/>
    </location>
</feature>
<evidence type="ECO:0000256" key="2">
    <source>
        <dbReference type="ARBA" id="ARBA00022690"/>
    </source>
</evidence>
<keyword evidence="3 9" id="KW-0732">Signal</keyword>
<feature type="signal peptide" evidence="9">
    <location>
        <begin position="1"/>
        <end position="24"/>
    </location>
</feature>
<dbReference type="InterPro" id="IPR011626">
    <property type="entry name" value="Alpha-macroglobulin_TED"/>
</dbReference>
<gene>
    <name evidence="14" type="primary">LOC117357576</name>
</gene>
<keyword evidence="8" id="KW-0812">Transmembrane</keyword>
<dbReference type="InterPro" id="IPR008930">
    <property type="entry name" value="Terpenoid_cyclase/PrenylTrfase"/>
</dbReference>
<keyword evidence="6" id="KW-1015">Disulfide bond</keyword>
<keyword evidence="8" id="KW-1133">Transmembrane helix</keyword>
<evidence type="ECO:0000256" key="1">
    <source>
        <dbReference type="ARBA" id="ARBA00010952"/>
    </source>
</evidence>